<dbReference type="PANTHER" id="PTHR43510:SF1">
    <property type="entry name" value="AMINOTRANSFERASE FUNCTION, HYPOTHETICAL (EUROFUNG)"/>
    <property type="match status" value="1"/>
</dbReference>
<proteinExistence type="predicted"/>
<dbReference type="Proteomes" id="UP000799302">
    <property type="component" value="Unassembled WGS sequence"/>
</dbReference>
<keyword evidence="2" id="KW-0808">Transferase</keyword>
<dbReference type="Gene3D" id="3.40.640.10">
    <property type="entry name" value="Type I PLP-dependent aspartate aminotransferase-like (Major domain)"/>
    <property type="match status" value="1"/>
</dbReference>
<dbReference type="Gene3D" id="3.90.1150.10">
    <property type="entry name" value="Aspartate Aminotransferase, domain 1"/>
    <property type="match status" value="1"/>
</dbReference>
<feature type="domain" description="Aminotransferase class I/classII large" evidence="1">
    <location>
        <begin position="48"/>
        <end position="382"/>
    </location>
</feature>
<dbReference type="InterPro" id="IPR015424">
    <property type="entry name" value="PyrdxlP-dep_Trfase"/>
</dbReference>
<dbReference type="InterPro" id="IPR015421">
    <property type="entry name" value="PyrdxlP-dep_Trfase_major"/>
</dbReference>
<gene>
    <name evidence="2" type="ORF">BT63DRAFT_323093</name>
</gene>
<dbReference type="InterPro" id="IPR004839">
    <property type="entry name" value="Aminotransferase_I/II_large"/>
</dbReference>
<evidence type="ECO:0000259" key="1">
    <source>
        <dbReference type="Pfam" id="PF00155"/>
    </source>
</evidence>
<evidence type="ECO:0000313" key="3">
    <source>
        <dbReference type="Proteomes" id="UP000799302"/>
    </source>
</evidence>
<sequence length="400" mass="44453">MVKFEHFAVERWMDDYETKSTHNLAETCCASISLDDLQALSEVKGLSLLSHSAKMTYGEIPGLKSLRTNLANLYSSKTSTPLPAENILITPGAIMANHLIFYSLVGPGDHVICHYPTYQQLFDTPRSLGAEVDLWKTSPEKNWSLDIDELEKMIKKNTKLIVINNPQNPTGAVVTKSNLEKLVAIASAHNITVMSDEVYRPIFHGIGPMDKEFPPSILSLGYNNTIAVGSLSKAYSLAGIRTGWIASRSPEMIARIMNARHYTTISVSQLDSAVASYALAAHTIHALIGRNIKLAKNNLEILDKWVSDHREFCDYVKPVAGTTAFIRFKRDSKPLNSETLCRRLVEEEKVLWVPGSHSFGPEFKGFVRIGYVCETEDLKAGLDKASSWLKKEVATLPLDE</sequence>
<dbReference type="GO" id="GO:0030170">
    <property type="term" value="F:pyridoxal phosphate binding"/>
    <property type="evidence" value="ECO:0007669"/>
    <property type="project" value="InterPro"/>
</dbReference>
<keyword evidence="2" id="KW-0032">Aminotransferase</keyword>
<dbReference type="OrthoDB" id="7042322at2759"/>
<dbReference type="PANTHER" id="PTHR43510">
    <property type="entry name" value="AMINOTRANSFERASE FUNCTION, HYPOTHETICAL (EUROFUNG)"/>
    <property type="match status" value="1"/>
</dbReference>
<reference evidence="2" key="1">
    <citation type="journal article" date="2020" name="Stud. Mycol.">
        <title>101 Dothideomycetes genomes: a test case for predicting lifestyles and emergence of pathogens.</title>
        <authorList>
            <person name="Haridas S."/>
            <person name="Albert R."/>
            <person name="Binder M."/>
            <person name="Bloem J."/>
            <person name="Labutti K."/>
            <person name="Salamov A."/>
            <person name="Andreopoulos B."/>
            <person name="Baker S."/>
            <person name="Barry K."/>
            <person name="Bills G."/>
            <person name="Bluhm B."/>
            <person name="Cannon C."/>
            <person name="Castanera R."/>
            <person name="Culley D."/>
            <person name="Daum C."/>
            <person name="Ezra D."/>
            <person name="Gonzalez J."/>
            <person name="Henrissat B."/>
            <person name="Kuo A."/>
            <person name="Liang C."/>
            <person name="Lipzen A."/>
            <person name="Lutzoni F."/>
            <person name="Magnuson J."/>
            <person name="Mondo S."/>
            <person name="Nolan M."/>
            <person name="Ohm R."/>
            <person name="Pangilinan J."/>
            <person name="Park H.-J."/>
            <person name="Ramirez L."/>
            <person name="Alfaro M."/>
            <person name="Sun H."/>
            <person name="Tritt A."/>
            <person name="Yoshinaga Y."/>
            <person name="Zwiers L.-H."/>
            <person name="Turgeon B."/>
            <person name="Goodwin S."/>
            <person name="Spatafora J."/>
            <person name="Crous P."/>
            <person name="Grigoriev I."/>
        </authorList>
    </citation>
    <scope>NUCLEOTIDE SEQUENCE</scope>
    <source>
        <strain evidence="2">CBS 115976</strain>
    </source>
</reference>
<keyword evidence="3" id="KW-1185">Reference proteome</keyword>
<dbReference type="Pfam" id="PF00155">
    <property type="entry name" value="Aminotran_1_2"/>
    <property type="match status" value="1"/>
</dbReference>
<dbReference type="AlphaFoldDB" id="A0A6A6U5J5"/>
<dbReference type="EMBL" id="MU004238">
    <property type="protein sequence ID" value="KAF2666896.1"/>
    <property type="molecule type" value="Genomic_DNA"/>
</dbReference>
<dbReference type="CDD" id="cd00609">
    <property type="entry name" value="AAT_like"/>
    <property type="match status" value="1"/>
</dbReference>
<accession>A0A6A6U5J5</accession>
<dbReference type="GO" id="GO:0008483">
    <property type="term" value="F:transaminase activity"/>
    <property type="evidence" value="ECO:0007669"/>
    <property type="project" value="UniProtKB-KW"/>
</dbReference>
<organism evidence="2 3">
    <name type="scientific">Microthyrium microscopicum</name>
    <dbReference type="NCBI Taxonomy" id="703497"/>
    <lineage>
        <taxon>Eukaryota</taxon>
        <taxon>Fungi</taxon>
        <taxon>Dikarya</taxon>
        <taxon>Ascomycota</taxon>
        <taxon>Pezizomycotina</taxon>
        <taxon>Dothideomycetes</taxon>
        <taxon>Dothideomycetes incertae sedis</taxon>
        <taxon>Microthyriales</taxon>
        <taxon>Microthyriaceae</taxon>
        <taxon>Microthyrium</taxon>
    </lineage>
</organism>
<dbReference type="InterPro" id="IPR015422">
    <property type="entry name" value="PyrdxlP-dep_Trfase_small"/>
</dbReference>
<evidence type="ECO:0000313" key="2">
    <source>
        <dbReference type="EMBL" id="KAF2666896.1"/>
    </source>
</evidence>
<protein>
    <submittedName>
        <fullName evidence="2">Aspartate/tyrosine/aromatic aminotransferase</fullName>
    </submittedName>
</protein>
<name>A0A6A6U5J5_9PEZI</name>
<dbReference type="SUPFAM" id="SSF53383">
    <property type="entry name" value="PLP-dependent transferases"/>
    <property type="match status" value="1"/>
</dbReference>